<dbReference type="Proteomes" id="UP000030460">
    <property type="component" value="Unassembled WGS sequence"/>
</dbReference>
<protein>
    <submittedName>
        <fullName evidence="1">DUF1289 domain-containing protein</fullName>
    </submittedName>
</protein>
<dbReference type="InterPro" id="IPR010710">
    <property type="entry name" value="DUF1289"/>
</dbReference>
<organism evidence="1 2">
    <name type="scientific">Paraburkholderia sacchari</name>
    <dbReference type="NCBI Taxonomy" id="159450"/>
    <lineage>
        <taxon>Bacteria</taxon>
        <taxon>Pseudomonadati</taxon>
        <taxon>Pseudomonadota</taxon>
        <taxon>Betaproteobacteria</taxon>
        <taxon>Burkholderiales</taxon>
        <taxon>Burkholderiaceae</taxon>
        <taxon>Paraburkholderia</taxon>
    </lineage>
</organism>
<dbReference type="EMBL" id="JTDB02000011">
    <property type="protein sequence ID" value="NLP65024.1"/>
    <property type="molecule type" value="Genomic_DNA"/>
</dbReference>
<dbReference type="PANTHER" id="PTHR35175">
    <property type="entry name" value="DUF1289 DOMAIN-CONTAINING PROTEIN"/>
    <property type="match status" value="1"/>
</dbReference>
<keyword evidence="2" id="KW-1185">Reference proteome</keyword>
<accession>A0A8T6ZL78</accession>
<comment type="caution">
    <text evidence="1">The sequence shown here is derived from an EMBL/GenBank/DDBJ whole genome shotgun (WGS) entry which is preliminary data.</text>
</comment>
<reference evidence="1" key="2">
    <citation type="submission" date="2020-04" db="EMBL/GenBank/DDBJ databases">
        <authorList>
            <person name="Alexandrino P."/>
            <person name="Mendonca T."/>
            <person name="Guaman L."/>
            <person name="Cherix J."/>
            <person name="Lozano-Sakalauskas G."/>
            <person name="Fujita A."/>
            <person name="Filho E.R."/>
            <person name="Long P."/>
            <person name="Padilla G."/>
            <person name="Taciro M.K."/>
            <person name="Gomez J.G."/>
            <person name="Silva L.F."/>
            <person name="Torres M."/>
        </authorList>
    </citation>
    <scope>NUCLEOTIDE SEQUENCE</scope>
    <source>
        <strain evidence="1">LMG 19450</strain>
    </source>
</reference>
<evidence type="ECO:0000313" key="1">
    <source>
        <dbReference type="EMBL" id="NLP65024.1"/>
    </source>
</evidence>
<dbReference type="RefSeq" id="WP_084225913.1">
    <property type="nucleotide sequence ID" value="NZ_CADFGF010000018.1"/>
</dbReference>
<dbReference type="AlphaFoldDB" id="A0A8T6ZL78"/>
<dbReference type="OrthoDB" id="8911262at2"/>
<evidence type="ECO:0000313" key="2">
    <source>
        <dbReference type="Proteomes" id="UP000030460"/>
    </source>
</evidence>
<sequence length="75" mass="8483">MENVEQPPRLSLEQKIEQAKTQRPVGSPCIDVCRLNPQSGYCEGCLRNRAEIRAWKTMDDPDRLALLDELATRAG</sequence>
<proteinExistence type="predicted"/>
<gene>
    <name evidence="1" type="ORF">NH14_028570</name>
</gene>
<name>A0A8T6ZL78_9BURK</name>
<dbReference type="PANTHER" id="PTHR35175:SF2">
    <property type="entry name" value="DUF1289 DOMAIN-CONTAINING PROTEIN"/>
    <property type="match status" value="1"/>
</dbReference>
<reference evidence="1" key="1">
    <citation type="journal article" date="2015" name="Genome Announc.">
        <title>Draft Genome Sequence of the Polyhydroxyalkanoate-Producing Bacterium Burkholderia sacchari LMG 19450 Isolated from Brazilian Sugarcane Plantation Soil.</title>
        <authorList>
            <person name="Alexandrino P.M."/>
            <person name="Mendonca T.T."/>
            <person name="Guaman Bautista L.P."/>
            <person name="Cherix J."/>
            <person name="Lozano-Sakalauskas G.C."/>
            <person name="Fujita A."/>
            <person name="Ramos Filho E."/>
            <person name="Long P."/>
            <person name="Padilla G."/>
            <person name="Taciro M.K."/>
            <person name="Gomez J.G."/>
            <person name="Silva L.F."/>
        </authorList>
    </citation>
    <scope>NUCLEOTIDE SEQUENCE</scope>
    <source>
        <strain evidence="1">LMG 19450</strain>
    </source>
</reference>
<dbReference type="Pfam" id="PF06945">
    <property type="entry name" value="DUF1289"/>
    <property type="match status" value="1"/>
</dbReference>